<keyword evidence="6 8" id="KW-0472">Membrane</keyword>
<evidence type="ECO:0000256" key="1">
    <source>
        <dbReference type="ARBA" id="ARBA00004162"/>
    </source>
</evidence>
<accession>A0A1H7DNT0</accession>
<protein>
    <submittedName>
        <fullName evidence="9">Biopolymer transport protein ExbD</fullName>
    </submittedName>
</protein>
<dbReference type="GO" id="GO:0022857">
    <property type="term" value="F:transmembrane transporter activity"/>
    <property type="evidence" value="ECO:0007669"/>
    <property type="project" value="InterPro"/>
</dbReference>
<dbReference type="STRING" id="1227549.SAMN05444007_11283"/>
<reference evidence="9 10" key="1">
    <citation type="submission" date="2016-10" db="EMBL/GenBank/DDBJ databases">
        <authorList>
            <person name="de Groot N.N."/>
        </authorList>
    </citation>
    <scope>NUCLEOTIDE SEQUENCE [LARGE SCALE GENOMIC DNA]</scope>
    <source>
        <strain evidence="9 10">DSM 29340</strain>
    </source>
</reference>
<keyword evidence="5 8" id="KW-1133">Transmembrane helix</keyword>
<evidence type="ECO:0000256" key="2">
    <source>
        <dbReference type="ARBA" id="ARBA00005811"/>
    </source>
</evidence>
<evidence type="ECO:0000256" key="4">
    <source>
        <dbReference type="ARBA" id="ARBA00022692"/>
    </source>
</evidence>
<evidence type="ECO:0000256" key="5">
    <source>
        <dbReference type="ARBA" id="ARBA00022989"/>
    </source>
</evidence>
<dbReference type="PANTHER" id="PTHR30558">
    <property type="entry name" value="EXBD MEMBRANE COMPONENT OF PMF-DRIVEN MACROMOLECULE IMPORT SYSTEM"/>
    <property type="match status" value="1"/>
</dbReference>
<evidence type="ECO:0000313" key="10">
    <source>
        <dbReference type="Proteomes" id="UP000199379"/>
    </source>
</evidence>
<dbReference type="Pfam" id="PF02472">
    <property type="entry name" value="ExbD"/>
    <property type="match status" value="1"/>
</dbReference>
<proteinExistence type="inferred from homology"/>
<dbReference type="InterPro" id="IPR003400">
    <property type="entry name" value="ExbD"/>
</dbReference>
<dbReference type="RefSeq" id="WP_092370489.1">
    <property type="nucleotide sequence ID" value="NZ_FNYD01000012.1"/>
</dbReference>
<dbReference type="AlphaFoldDB" id="A0A1H7DNT0"/>
<keyword evidence="4 7" id="KW-0812">Transmembrane</keyword>
<organism evidence="9 10">
    <name type="scientific">Cribrihabitans marinus</name>
    <dbReference type="NCBI Taxonomy" id="1227549"/>
    <lineage>
        <taxon>Bacteria</taxon>
        <taxon>Pseudomonadati</taxon>
        <taxon>Pseudomonadota</taxon>
        <taxon>Alphaproteobacteria</taxon>
        <taxon>Rhodobacterales</taxon>
        <taxon>Paracoccaceae</taxon>
        <taxon>Cribrihabitans</taxon>
    </lineage>
</organism>
<keyword evidence="3" id="KW-1003">Cell membrane</keyword>
<gene>
    <name evidence="9" type="ORF">SAMN05444007_11283</name>
</gene>
<dbReference type="Proteomes" id="UP000199379">
    <property type="component" value="Unassembled WGS sequence"/>
</dbReference>
<evidence type="ECO:0000256" key="6">
    <source>
        <dbReference type="ARBA" id="ARBA00023136"/>
    </source>
</evidence>
<dbReference type="OrthoDB" id="9793581at2"/>
<comment type="similarity">
    <text evidence="2 7">Belongs to the ExbD/TolR family.</text>
</comment>
<name>A0A1H7DNT0_9RHOB</name>
<evidence type="ECO:0000313" key="9">
    <source>
        <dbReference type="EMBL" id="SEK03461.1"/>
    </source>
</evidence>
<dbReference type="GO" id="GO:0005886">
    <property type="term" value="C:plasma membrane"/>
    <property type="evidence" value="ECO:0007669"/>
    <property type="project" value="UniProtKB-SubCell"/>
</dbReference>
<comment type="subcellular location">
    <subcellularLocation>
        <location evidence="1">Cell membrane</location>
        <topology evidence="1">Single-pass membrane protein</topology>
    </subcellularLocation>
    <subcellularLocation>
        <location evidence="7">Cell membrane</location>
        <topology evidence="7">Single-pass type II membrane protein</topology>
    </subcellularLocation>
</comment>
<evidence type="ECO:0000256" key="3">
    <source>
        <dbReference type="ARBA" id="ARBA00022475"/>
    </source>
</evidence>
<dbReference type="EMBL" id="FNYD01000012">
    <property type="protein sequence ID" value="SEK03461.1"/>
    <property type="molecule type" value="Genomic_DNA"/>
</dbReference>
<feature type="transmembrane region" description="Helical" evidence="8">
    <location>
        <begin position="20"/>
        <end position="40"/>
    </location>
</feature>
<sequence length="137" mass="14282">MAEMLSLTRPRPSRAPVSLVPMIDVLLIMLVFFMVTSTYLDLDMIPAVDSAEGAAPGPAAAADGTVLIRLGADGRPAIQGRSLLHGELAAHLAARPDAQVIVLPTGAATMQALVSVMDTVTGAGVTRMRVVRLEARP</sequence>
<keyword evidence="7" id="KW-0653">Protein transport</keyword>
<evidence type="ECO:0000256" key="7">
    <source>
        <dbReference type="RuleBase" id="RU003879"/>
    </source>
</evidence>
<evidence type="ECO:0000256" key="8">
    <source>
        <dbReference type="SAM" id="Phobius"/>
    </source>
</evidence>
<dbReference type="GO" id="GO:0015031">
    <property type="term" value="P:protein transport"/>
    <property type="evidence" value="ECO:0007669"/>
    <property type="project" value="UniProtKB-KW"/>
</dbReference>
<keyword evidence="10" id="KW-1185">Reference proteome</keyword>
<keyword evidence="7" id="KW-0813">Transport</keyword>